<dbReference type="PANTHER" id="PTHR31446:SF29">
    <property type="entry name" value="ACID PHOSPHATASE_VANADIUM-DEPENDENT HALOPEROXIDASE-RELATED PROTEIN"/>
    <property type="match status" value="1"/>
</dbReference>
<sequence>MIYKILTFNYLITIGIASWIAAQAIKSLIFIFRNKRINFKTLSGAGGMPSAHSALVCSVAVGTAHKYGLSSPYFSFAFTLAVIVMYDAMGVRRAAGEQAKAINSMQEYLKKNRCALPDGDEYFKNMVTGLNESLGHTPVEVAAGMALGILIAVLSIIWVH</sequence>
<protein>
    <submittedName>
        <fullName evidence="2">Divergent PAP2 family protein</fullName>
    </submittedName>
</protein>
<feature type="transmembrane region" description="Helical" evidence="1">
    <location>
        <begin position="73"/>
        <end position="91"/>
    </location>
</feature>
<name>A0ABT4BRM9_9FIRM</name>
<comment type="caution">
    <text evidence="2">The sequence shown here is derived from an EMBL/GenBank/DDBJ whole genome shotgun (WGS) entry which is preliminary data.</text>
</comment>
<evidence type="ECO:0000313" key="3">
    <source>
        <dbReference type="Proteomes" id="UP001082703"/>
    </source>
</evidence>
<keyword evidence="1" id="KW-1133">Transmembrane helix</keyword>
<organism evidence="2 3">
    <name type="scientific">Caproiciproducens galactitolivorans</name>
    <dbReference type="NCBI Taxonomy" id="642589"/>
    <lineage>
        <taxon>Bacteria</taxon>
        <taxon>Bacillati</taxon>
        <taxon>Bacillota</taxon>
        <taxon>Clostridia</taxon>
        <taxon>Eubacteriales</taxon>
        <taxon>Acutalibacteraceae</taxon>
        <taxon>Caproiciproducens</taxon>
    </lineage>
</organism>
<keyword evidence="3" id="KW-1185">Reference proteome</keyword>
<evidence type="ECO:0000313" key="2">
    <source>
        <dbReference type="EMBL" id="MCY1713551.1"/>
    </source>
</evidence>
<dbReference type="Pfam" id="PF02681">
    <property type="entry name" value="DUF212"/>
    <property type="match status" value="1"/>
</dbReference>
<dbReference type="EMBL" id="JAPOHA010000004">
    <property type="protein sequence ID" value="MCY1713551.1"/>
    <property type="molecule type" value="Genomic_DNA"/>
</dbReference>
<accession>A0ABT4BRM9</accession>
<feature type="transmembrane region" description="Helical" evidence="1">
    <location>
        <begin position="6"/>
        <end position="29"/>
    </location>
</feature>
<evidence type="ECO:0000256" key="1">
    <source>
        <dbReference type="SAM" id="Phobius"/>
    </source>
</evidence>
<keyword evidence="1" id="KW-0812">Transmembrane</keyword>
<feature type="transmembrane region" description="Helical" evidence="1">
    <location>
        <begin position="141"/>
        <end position="159"/>
    </location>
</feature>
<gene>
    <name evidence="2" type="ORF">OUY18_04680</name>
</gene>
<dbReference type="PANTHER" id="PTHR31446">
    <property type="entry name" value="ACID PHOSPHATASE/VANADIUM-DEPENDENT HALOPEROXIDASE-RELATED PROTEIN"/>
    <property type="match status" value="1"/>
</dbReference>
<dbReference type="InterPro" id="IPR003832">
    <property type="entry name" value="DUF212"/>
</dbReference>
<reference evidence="2 3" key="1">
    <citation type="submission" date="2022-11" db="EMBL/GenBank/DDBJ databases">
        <authorList>
            <person name="Caiyu Z."/>
        </authorList>
    </citation>
    <scope>NUCLEOTIDE SEQUENCE [LARGE SCALE GENOMIC DNA]</scope>
    <source>
        <strain evidence="2 3">YR-4</strain>
    </source>
</reference>
<dbReference type="Proteomes" id="UP001082703">
    <property type="component" value="Unassembled WGS sequence"/>
</dbReference>
<dbReference type="RefSeq" id="WP_268057572.1">
    <property type="nucleotide sequence ID" value="NZ_JAPOHA010000004.1"/>
</dbReference>
<keyword evidence="1" id="KW-0472">Membrane</keyword>
<proteinExistence type="predicted"/>